<feature type="transmembrane region" description="Helical" evidence="5">
    <location>
        <begin position="351"/>
        <end position="372"/>
    </location>
</feature>
<name>A0A2N0D7M7_RHISU</name>
<dbReference type="InterPro" id="IPR051533">
    <property type="entry name" value="WaaL-like"/>
</dbReference>
<evidence type="ECO:0000256" key="2">
    <source>
        <dbReference type="ARBA" id="ARBA00022692"/>
    </source>
</evidence>
<feature type="transmembrane region" description="Helical" evidence="5">
    <location>
        <begin position="88"/>
        <end position="111"/>
    </location>
</feature>
<dbReference type="Pfam" id="PF04932">
    <property type="entry name" value="Wzy_C"/>
    <property type="match status" value="1"/>
</dbReference>
<geneLocation type="plasmid" evidence="8 10">
    <name>pWSM1592_1</name>
</geneLocation>
<proteinExistence type="predicted"/>
<accession>A0A2N0D7M7</accession>
<feature type="transmembrane region" description="Helical" evidence="5">
    <location>
        <begin position="222"/>
        <end position="248"/>
    </location>
</feature>
<dbReference type="Proteomes" id="UP000232164">
    <property type="component" value="Unassembled WGS sequence"/>
</dbReference>
<evidence type="ECO:0000259" key="6">
    <source>
        <dbReference type="Pfam" id="PF04932"/>
    </source>
</evidence>
<reference evidence="7 9" key="2">
    <citation type="submission" date="2017-12" db="EMBL/GenBank/DDBJ databases">
        <title>Genome sequence of Rhizobium sullae HCNT1 isolated from Sulla coronaria nodules and featuring peculiar denitrification phenotypes.</title>
        <authorList>
            <person name="De Diego-Diaz B."/>
            <person name="Treu L."/>
            <person name="Campanaro S."/>
            <person name="Da Silva Duarte V."/>
            <person name="Basaglia M."/>
            <person name="Favaro L."/>
            <person name="Casella S."/>
            <person name="Squartini A."/>
        </authorList>
    </citation>
    <scope>NUCLEOTIDE SEQUENCE [LARGE SCALE GENOMIC DNA]</scope>
    <source>
        <strain evidence="7 9">HCNT1</strain>
    </source>
</reference>
<evidence type="ECO:0000256" key="3">
    <source>
        <dbReference type="ARBA" id="ARBA00022989"/>
    </source>
</evidence>
<feature type="transmembrane region" description="Helical" evidence="5">
    <location>
        <begin position="379"/>
        <end position="399"/>
    </location>
</feature>
<evidence type="ECO:0000256" key="4">
    <source>
        <dbReference type="ARBA" id="ARBA00023136"/>
    </source>
</evidence>
<dbReference type="InterPro" id="IPR007016">
    <property type="entry name" value="O-antigen_ligase-rel_domated"/>
</dbReference>
<evidence type="ECO:0000313" key="7">
    <source>
        <dbReference type="EMBL" id="PKA42103.1"/>
    </source>
</evidence>
<keyword evidence="8" id="KW-0436">Ligase</keyword>
<organism evidence="7 9">
    <name type="scientific">Rhizobium sullae</name>
    <name type="common">Rhizobium hedysari</name>
    <dbReference type="NCBI Taxonomy" id="50338"/>
    <lineage>
        <taxon>Bacteria</taxon>
        <taxon>Pseudomonadati</taxon>
        <taxon>Pseudomonadota</taxon>
        <taxon>Alphaproteobacteria</taxon>
        <taxon>Hyphomicrobiales</taxon>
        <taxon>Rhizobiaceae</taxon>
        <taxon>Rhizobium/Agrobacterium group</taxon>
        <taxon>Rhizobium</taxon>
    </lineage>
</organism>
<dbReference type="GO" id="GO:0016874">
    <property type="term" value="F:ligase activity"/>
    <property type="evidence" value="ECO:0007669"/>
    <property type="project" value="UniProtKB-KW"/>
</dbReference>
<feature type="transmembrane region" description="Helical" evidence="5">
    <location>
        <begin position="57"/>
        <end position="76"/>
    </location>
</feature>
<feature type="transmembrane region" description="Helical" evidence="5">
    <location>
        <begin position="405"/>
        <end position="422"/>
    </location>
</feature>
<dbReference type="EMBL" id="CP104144">
    <property type="protein sequence ID" value="UWU18389.1"/>
    <property type="molecule type" value="Genomic_DNA"/>
</dbReference>
<keyword evidence="4 5" id="KW-0472">Membrane</keyword>
<keyword evidence="8" id="KW-0614">Plasmid</keyword>
<protein>
    <submittedName>
        <fullName evidence="8">O-antigen ligase family protein</fullName>
    </submittedName>
</protein>
<dbReference type="EMBL" id="PIQN01000014">
    <property type="protein sequence ID" value="PKA42103.1"/>
    <property type="molecule type" value="Genomic_DNA"/>
</dbReference>
<dbReference type="PANTHER" id="PTHR37422">
    <property type="entry name" value="TEICHURONIC ACID BIOSYNTHESIS PROTEIN TUAE"/>
    <property type="match status" value="1"/>
</dbReference>
<reference evidence="7 9" key="1">
    <citation type="submission" date="2017-11" db="EMBL/GenBank/DDBJ databases">
        <authorList>
            <person name="Han C.G."/>
        </authorList>
    </citation>
    <scope>NUCLEOTIDE SEQUENCE [LARGE SCALE GENOMIC DNA]</scope>
    <source>
        <strain evidence="7 9">HCNT1</strain>
    </source>
</reference>
<keyword evidence="10" id="KW-1185">Reference proteome</keyword>
<reference evidence="8" key="3">
    <citation type="submission" date="2022-09" db="EMBL/GenBank/DDBJ databases">
        <title>Australian commercial rhizobial inoculants.</title>
        <authorList>
            <person name="Kohlmeier M.G."/>
            <person name="O'Hara G.W."/>
            <person name="Colombi E."/>
            <person name="Ramsay J.P."/>
            <person name="Terpolilli J."/>
        </authorList>
    </citation>
    <scope>NUCLEOTIDE SEQUENCE</scope>
    <source>
        <strain evidence="8">WSM1592</strain>
        <plasmid evidence="8">pWSM1592_1</plasmid>
    </source>
</reference>
<feature type="transmembrane region" description="Helical" evidence="5">
    <location>
        <begin position="149"/>
        <end position="169"/>
    </location>
</feature>
<feature type="transmembrane region" description="Helical" evidence="5">
    <location>
        <begin position="255"/>
        <end position="274"/>
    </location>
</feature>
<feature type="transmembrane region" description="Helical" evidence="5">
    <location>
        <begin position="117"/>
        <end position="137"/>
    </location>
</feature>
<keyword evidence="3 5" id="KW-1133">Transmembrane helix</keyword>
<gene>
    <name evidence="7" type="ORF">CWR43_18445</name>
    <name evidence="8" type="ORF">N2599_24445</name>
</gene>
<evidence type="ECO:0000313" key="10">
    <source>
        <dbReference type="Proteomes" id="UP001060123"/>
    </source>
</evidence>
<dbReference type="AlphaFoldDB" id="A0A2N0D7M7"/>
<dbReference type="RefSeq" id="WP_084606502.1">
    <property type="nucleotide sequence ID" value="NZ_CP104144.1"/>
</dbReference>
<evidence type="ECO:0000256" key="1">
    <source>
        <dbReference type="ARBA" id="ARBA00004141"/>
    </source>
</evidence>
<dbReference type="GO" id="GO:0016020">
    <property type="term" value="C:membrane"/>
    <property type="evidence" value="ECO:0007669"/>
    <property type="project" value="UniProtKB-SubCell"/>
</dbReference>
<dbReference type="STRING" id="1041146.GCA_000427985_01546"/>
<evidence type="ECO:0000313" key="8">
    <source>
        <dbReference type="EMBL" id="UWU18389.1"/>
    </source>
</evidence>
<keyword evidence="2 5" id="KW-0812">Transmembrane</keyword>
<evidence type="ECO:0000313" key="9">
    <source>
        <dbReference type="Proteomes" id="UP000232164"/>
    </source>
</evidence>
<dbReference type="Proteomes" id="UP001060123">
    <property type="component" value="Plasmid pWSM1592_1"/>
</dbReference>
<sequence length="429" mass="47066">MSTKKVLQARREDLGLPWLARSRFRERNGSQVADWAENLSALAAVFLSPMNFLRLPFFYFTLSDAFACICLFILVLRGRLRFDPIGAVPTVVWLLGLCMLLTGLLVSSMINGDPLRGTVYIVQYFFAYFILLVVIGSSDRQRLLLMSKVYVASILLMCLHGAYVINIVAETNTTFVSGSGRLTGFVERENECSALIALSVPMLLTFCFGRGSSKLGLLALPFMGYGVMLTGSNTGLASFLLGVGLFCALTLNVKLLAPIGALGAILIVIVERWGRDYLPVAFQRRVLGALESGDLDQAGSFQHRLQLIHEAIGRTKDTFLFGLGADQYALTSVLTQPVHNLYLLLWTEGGFLSMVGFIVMIGASFGPALSAWQQPGGRHLAASAICTVCLFLFLINAFPSVYGRFWAMPIILTVALANTCRYQSSTRMR</sequence>
<evidence type="ECO:0000256" key="5">
    <source>
        <dbReference type="SAM" id="Phobius"/>
    </source>
</evidence>
<comment type="subcellular location">
    <subcellularLocation>
        <location evidence="1">Membrane</location>
        <topology evidence="1">Multi-pass membrane protein</topology>
    </subcellularLocation>
</comment>
<dbReference type="PANTHER" id="PTHR37422:SF13">
    <property type="entry name" value="LIPOPOLYSACCHARIDE BIOSYNTHESIS PROTEIN PA4999-RELATED"/>
    <property type="match status" value="1"/>
</dbReference>
<feature type="domain" description="O-antigen ligase-related" evidence="6">
    <location>
        <begin position="221"/>
        <end position="358"/>
    </location>
</feature>